<dbReference type="Proteomes" id="UP000649617">
    <property type="component" value="Unassembled WGS sequence"/>
</dbReference>
<comment type="caution">
    <text evidence="2">The sequence shown here is derived from an EMBL/GenBank/DDBJ whole genome shotgun (WGS) entry which is preliminary data.</text>
</comment>
<keyword evidence="3" id="KW-1185">Reference proteome</keyword>
<sequence>MGDPTPRVQVSADECCARLKKDMKSGPGMFLNPPGVLTAAMRWVPVKESKPVQPPPLGPAGAIGRAISHLMRGSRDPSADKEAEDCSSPTCGNEEGRLEPDTASTSTATGEAGSTTPTLTSDFCAAAETCSSPVSVSDVTCSPPGSPGRALQDEEFADWTVLHTDPLRASSLPESPPASKTWATITQEALSALGNA</sequence>
<reference evidence="2" key="1">
    <citation type="submission" date="2021-02" db="EMBL/GenBank/DDBJ databases">
        <authorList>
            <person name="Dougan E. K."/>
            <person name="Rhodes N."/>
            <person name="Thang M."/>
            <person name="Chan C."/>
        </authorList>
    </citation>
    <scope>NUCLEOTIDE SEQUENCE</scope>
</reference>
<name>A0A812X115_SYMPI</name>
<protein>
    <submittedName>
        <fullName evidence="2">Uncharacterized protein</fullName>
    </submittedName>
</protein>
<dbReference type="AlphaFoldDB" id="A0A812X115"/>
<feature type="compositionally biased region" description="Low complexity" evidence="1">
    <location>
        <begin position="102"/>
        <end position="118"/>
    </location>
</feature>
<dbReference type="EMBL" id="CAJNIZ010044923">
    <property type="protein sequence ID" value="CAE7705048.1"/>
    <property type="molecule type" value="Genomic_DNA"/>
</dbReference>
<dbReference type="OrthoDB" id="10646070at2759"/>
<evidence type="ECO:0000256" key="1">
    <source>
        <dbReference type="SAM" id="MobiDB-lite"/>
    </source>
</evidence>
<evidence type="ECO:0000313" key="2">
    <source>
        <dbReference type="EMBL" id="CAE7705048.1"/>
    </source>
</evidence>
<accession>A0A812X115</accession>
<evidence type="ECO:0000313" key="3">
    <source>
        <dbReference type="Proteomes" id="UP000649617"/>
    </source>
</evidence>
<gene>
    <name evidence="2" type="ORF">SPIL2461_LOCUS19888</name>
</gene>
<proteinExistence type="predicted"/>
<feature type="region of interest" description="Disordered" evidence="1">
    <location>
        <begin position="70"/>
        <end position="119"/>
    </location>
</feature>
<organism evidence="2 3">
    <name type="scientific">Symbiodinium pilosum</name>
    <name type="common">Dinoflagellate</name>
    <dbReference type="NCBI Taxonomy" id="2952"/>
    <lineage>
        <taxon>Eukaryota</taxon>
        <taxon>Sar</taxon>
        <taxon>Alveolata</taxon>
        <taxon>Dinophyceae</taxon>
        <taxon>Suessiales</taxon>
        <taxon>Symbiodiniaceae</taxon>
        <taxon>Symbiodinium</taxon>
    </lineage>
</organism>